<dbReference type="EMBL" id="MCFH01000026">
    <property type="protein sequence ID" value="ORX48700.1"/>
    <property type="molecule type" value="Genomic_DNA"/>
</dbReference>
<evidence type="ECO:0000313" key="1">
    <source>
        <dbReference type="EMBL" id="ORX48700.1"/>
    </source>
</evidence>
<dbReference type="Proteomes" id="UP000193719">
    <property type="component" value="Unassembled WGS sequence"/>
</dbReference>
<proteinExistence type="predicted"/>
<comment type="caution">
    <text evidence="1">The sequence shown here is derived from an EMBL/GenBank/DDBJ whole genome shotgun (WGS) entry which is preliminary data.</text>
</comment>
<sequence>MYLANQNGGLSDYCLNVGQAIGSSYYLSISKGSNANFLFKYYESFTDSNGLVITKTPYHIASTTPIYYILKESPTNNNIIKSNFIPVTFKGYTFDNSIYLIVPKLDVNESFDMKNTDKYYT</sequence>
<name>A0A1Y1V837_9FUNG</name>
<reference evidence="1 2" key="2">
    <citation type="submission" date="2016-08" db="EMBL/GenBank/DDBJ databases">
        <title>Pervasive Adenine N6-methylation of Active Genes in Fungi.</title>
        <authorList>
            <consortium name="DOE Joint Genome Institute"/>
            <person name="Mondo S.J."/>
            <person name="Dannebaum R.O."/>
            <person name="Kuo R.C."/>
            <person name="Labutti K."/>
            <person name="Haridas S."/>
            <person name="Kuo A."/>
            <person name="Salamov A."/>
            <person name="Ahrendt S.R."/>
            <person name="Lipzen A."/>
            <person name="Sullivan W."/>
            <person name="Andreopoulos W.B."/>
            <person name="Clum A."/>
            <person name="Lindquist E."/>
            <person name="Daum C."/>
            <person name="Ramamoorthy G.K."/>
            <person name="Gryganskyi A."/>
            <person name="Culley D."/>
            <person name="Magnuson J.K."/>
            <person name="James T.Y."/>
            <person name="O'Malley M.A."/>
            <person name="Stajich J.E."/>
            <person name="Spatafora J.W."/>
            <person name="Visel A."/>
            <person name="Grigoriev I.V."/>
        </authorList>
    </citation>
    <scope>NUCLEOTIDE SEQUENCE [LARGE SCALE GENOMIC DNA]</scope>
    <source>
        <strain evidence="2">finn</strain>
    </source>
</reference>
<dbReference type="AlphaFoldDB" id="A0A1Y1V837"/>
<organism evidence="1 2">
    <name type="scientific">Piromyces finnis</name>
    <dbReference type="NCBI Taxonomy" id="1754191"/>
    <lineage>
        <taxon>Eukaryota</taxon>
        <taxon>Fungi</taxon>
        <taxon>Fungi incertae sedis</taxon>
        <taxon>Chytridiomycota</taxon>
        <taxon>Chytridiomycota incertae sedis</taxon>
        <taxon>Neocallimastigomycetes</taxon>
        <taxon>Neocallimastigales</taxon>
        <taxon>Neocallimastigaceae</taxon>
        <taxon>Piromyces</taxon>
    </lineage>
</organism>
<evidence type="ECO:0000313" key="2">
    <source>
        <dbReference type="Proteomes" id="UP000193719"/>
    </source>
</evidence>
<gene>
    <name evidence="1" type="ORF">BCR36DRAFT_451565</name>
</gene>
<keyword evidence="2" id="KW-1185">Reference proteome</keyword>
<protein>
    <submittedName>
        <fullName evidence="1">Uncharacterized protein</fullName>
    </submittedName>
</protein>
<accession>A0A1Y1V837</accession>
<reference evidence="1 2" key="1">
    <citation type="submission" date="2016-08" db="EMBL/GenBank/DDBJ databases">
        <title>Genomes of anaerobic fungi encode conserved fungal cellulosomes for biomass hydrolysis.</title>
        <authorList>
            <consortium name="DOE Joint Genome Institute"/>
            <person name="Haitjema C.H."/>
            <person name="Gilmore S.P."/>
            <person name="Henske J.K."/>
            <person name="Solomon K.V."/>
            <person name="De Groot R."/>
            <person name="Kuo A."/>
            <person name="Mondo S.J."/>
            <person name="Salamov A.A."/>
            <person name="Labutti K."/>
            <person name="Zhao Z."/>
            <person name="Chiniquy J."/>
            <person name="Barry K."/>
            <person name="Brewer H.M."/>
            <person name="Purvine S.O."/>
            <person name="Wright A.T."/>
            <person name="Boxma B."/>
            <person name="Van Alen T."/>
            <person name="Hackstein J.H."/>
            <person name="Baker S.E."/>
            <person name="Grigoriev I.V."/>
            <person name="O'Malley M.A."/>
        </authorList>
    </citation>
    <scope>NUCLEOTIDE SEQUENCE [LARGE SCALE GENOMIC DNA]</scope>
    <source>
        <strain evidence="2">finn</strain>
    </source>
</reference>